<name>A0AAV8PI96_ENSVE</name>
<evidence type="ECO:0000313" key="2">
    <source>
        <dbReference type="EMBL" id="KAJ8491423.1"/>
    </source>
</evidence>
<dbReference type="AlphaFoldDB" id="A0AAV8PI96"/>
<reference evidence="2 3" key="1">
    <citation type="submission" date="2022-12" db="EMBL/GenBank/DDBJ databases">
        <title>Chromosome-scale assembly of the Ensete ventricosum genome.</title>
        <authorList>
            <person name="Dussert Y."/>
            <person name="Stocks J."/>
            <person name="Wendawek A."/>
            <person name="Woldeyes F."/>
            <person name="Nichols R.A."/>
            <person name="Borrell J.S."/>
        </authorList>
    </citation>
    <scope>NUCLEOTIDE SEQUENCE [LARGE SCALE GENOMIC DNA]</scope>
    <source>
        <strain evidence="3">cv. Maze</strain>
        <tissue evidence="2">Seeds</tissue>
    </source>
</reference>
<gene>
    <name evidence="2" type="ORF">OPV22_013144</name>
</gene>
<dbReference type="PANTHER" id="PTHR37207">
    <property type="entry name" value="OS09G0446000 PROTEIN"/>
    <property type="match status" value="1"/>
</dbReference>
<organism evidence="2 3">
    <name type="scientific">Ensete ventricosum</name>
    <name type="common">Abyssinian banana</name>
    <name type="synonym">Musa ensete</name>
    <dbReference type="NCBI Taxonomy" id="4639"/>
    <lineage>
        <taxon>Eukaryota</taxon>
        <taxon>Viridiplantae</taxon>
        <taxon>Streptophyta</taxon>
        <taxon>Embryophyta</taxon>
        <taxon>Tracheophyta</taxon>
        <taxon>Spermatophyta</taxon>
        <taxon>Magnoliopsida</taxon>
        <taxon>Liliopsida</taxon>
        <taxon>Zingiberales</taxon>
        <taxon>Musaceae</taxon>
        <taxon>Ensete</taxon>
    </lineage>
</organism>
<dbReference type="EMBL" id="JAQQAF010000004">
    <property type="protein sequence ID" value="KAJ8491423.1"/>
    <property type="molecule type" value="Genomic_DNA"/>
</dbReference>
<sequence>MRPQEMKPFCGFESPAGWREGGRGNEADGGCSGGGGTGTVATRRSQMQKPPFRIAKDDSKPLLRDPILRSDPIETEQAVLRLPPFPRGTI</sequence>
<dbReference type="PANTHER" id="PTHR37207:SF1">
    <property type="entry name" value="OS09G0446000 PROTEIN"/>
    <property type="match status" value="1"/>
</dbReference>
<proteinExistence type="predicted"/>
<feature type="compositionally biased region" description="Polar residues" evidence="1">
    <location>
        <begin position="39"/>
        <end position="48"/>
    </location>
</feature>
<keyword evidence="3" id="KW-1185">Reference proteome</keyword>
<evidence type="ECO:0000256" key="1">
    <source>
        <dbReference type="SAM" id="MobiDB-lite"/>
    </source>
</evidence>
<evidence type="ECO:0000313" key="3">
    <source>
        <dbReference type="Proteomes" id="UP001222027"/>
    </source>
</evidence>
<accession>A0AAV8PI96</accession>
<comment type="caution">
    <text evidence="2">The sequence shown here is derived from an EMBL/GenBank/DDBJ whole genome shotgun (WGS) entry which is preliminary data.</text>
</comment>
<dbReference type="Proteomes" id="UP001222027">
    <property type="component" value="Unassembled WGS sequence"/>
</dbReference>
<protein>
    <submittedName>
        <fullName evidence="2">Uncharacterized protein</fullName>
    </submittedName>
</protein>
<feature type="region of interest" description="Disordered" evidence="1">
    <location>
        <begin position="1"/>
        <end position="70"/>
    </location>
</feature>
<feature type="compositionally biased region" description="Basic and acidic residues" evidence="1">
    <location>
        <begin position="54"/>
        <end position="70"/>
    </location>
</feature>